<dbReference type="VEuPathDB" id="FungiDB:P168DRAFT_291130"/>
<dbReference type="Gene3D" id="2.60.120.200">
    <property type="match status" value="1"/>
</dbReference>
<reference evidence="2" key="1">
    <citation type="submission" date="2016-12" db="EMBL/GenBank/DDBJ databases">
        <title>The genomes of Aspergillus section Nigri reveals drivers in fungal speciation.</title>
        <authorList>
            <consortium name="DOE Joint Genome Institute"/>
            <person name="Vesth T.C."/>
            <person name="Nybo J."/>
            <person name="Theobald S."/>
            <person name="Brandl J."/>
            <person name="Frisvad J.C."/>
            <person name="Nielsen K.F."/>
            <person name="Lyhne E.K."/>
            <person name="Kogle M.E."/>
            <person name="Kuo A."/>
            <person name="Riley R."/>
            <person name="Clum A."/>
            <person name="Nolan M."/>
            <person name="Lipzen A."/>
            <person name="Salamov A."/>
            <person name="Henrissat B."/>
            <person name="Wiebenga A."/>
            <person name="De vries R.P."/>
            <person name="Grigoriev I.V."/>
            <person name="Mortensen U.H."/>
            <person name="Andersen M.R."/>
            <person name="Baker S.E."/>
        </authorList>
    </citation>
    <scope>NUCLEOTIDE SEQUENCE</scope>
    <source>
        <strain evidence="2">IBT 28561</strain>
    </source>
</reference>
<evidence type="ECO:0000313" key="3">
    <source>
        <dbReference type="Proteomes" id="UP000234254"/>
    </source>
</evidence>
<dbReference type="PANTHER" id="PTHR35332">
    <property type="entry name" value="REGULATION OF ENOLASE PROTEIN 1"/>
    <property type="match status" value="1"/>
</dbReference>
<keyword evidence="3" id="KW-1185">Reference proteome</keyword>
<proteinExistence type="predicted"/>
<accession>A0A2I1CZA0</accession>
<dbReference type="Pfam" id="PF07081">
    <property type="entry name" value="DUF1349"/>
    <property type="match status" value="1"/>
</dbReference>
<dbReference type="PANTHER" id="PTHR35332:SF2">
    <property type="entry name" value="REGULATION OF ENOLASE PROTEIN 1"/>
    <property type="match status" value="1"/>
</dbReference>
<organism evidence="2 3">
    <name type="scientific">Aspergillus campestris (strain IBT 28561)</name>
    <dbReference type="NCBI Taxonomy" id="1392248"/>
    <lineage>
        <taxon>Eukaryota</taxon>
        <taxon>Fungi</taxon>
        <taxon>Dikarya</taxon>
        <taxon>Ascomycota</taxon>
        <taxon>Pezizomycotina</taxon>
        <taxon>Eurotiomycetes</taxon>
        <taxon>Eurotiomycetidae</taxon>
        <taxon>Eurotiales</taxon>
        <taxon>Aspergillaceae</taxon>
        <taxon>Aspergillus</taxon>
        <taxon>Aspergillus subgen. Circumdati</taxon>
    </lineage>
</organism>
<dbReference type="RefSeq" id="XP_024691549.1">
    <property type="nucleotide sequence ID" value="XM_024837350.1"/>
</dbReference>
<dbReference type="EMBL" id="MSFM01000008">
    <property type="protein sequence ID" value="PKY02955.1"/>
    <property type="molecule type" value="Genomic_DNA"/>
</dbReference>
<protein>
    <recommendedName>
        <fullName evidence="4">Concanavalin A-like lectin/glucanase</fullName>
    </recommendedName>
</protein>
<evidence type="ECO:0000256" key="1">
    <source>
        <dbReference type="SAM" id="MobiDB-lite"/>
    </source>
</evidence>
<comment type="caution">
    <text evidence="2">The sequence shown here is derived from an EMBL/GenBank/DDBJ whole genome shotgun (WGS) entry which is preliminary data.</text>
</comment>
<feature type="region of interest" description="Disordered" evidence="1">
    <location>
        <begin position="1"/>
        <end position="23"/>
    </location>
</feature>
<name>A0A2I1CZA0_ASPC2</name>
<dbReference type="InterPro" id="IPR009784">
    <property type="entry name" value="DUF1349"/>
</dbReference>
<dbReference type="OrthoDB" id="42525at2759"/>
<evidence type="ECO:0000313" key="2">
    <source>
        <dbReference type="EMBL" id="PKY02955.1"/>
    </source>
</evidence>
<gene>
    <name evidence="2" type="ORF">P168DRAFT_291130</name>
</gene>
<dbReference type="Proteomes" id="UP000234254">
    <property type="component" value="Unassembled WGS sequence"/>
</dbReference>
<dbReference type="AlphaFoldDB" id="A0A2I1CZA0"/>
<sequence>MPKFHYANSSDPVPSDGNDNLPPKFTIKVPSQTDIWTKAPTTTRFNAPILYRPIPISSFQRMRVTFTANWEHQYDQGGLIFVLNGTDGPRKWIKTGIELLDGQPRLSTVACDRAADWSLVSVPEGARGATVEAVRAKDDSLWIYLVEDGGQRTPLREVTWALEETGVRDLWVGVYGAKPSDEGGDLVVSFGDFVLDLV</sequence>
<dbReference type="GeneID" id="36544874"/>
<evidence type="ECO:0008006" key="4">
    <source>
        <dbReference type="Google" id="ProtNLM"/>
    </source>
</evidence>